<evidence type="ECO:0000256" key="1">
    <source>
        <dbReference type="ARBA" id="ARBA00004141"/>
    </source>
</evidence>
<gene>
    <name evidence="9" type="ORF">IM811_017643</name>
</gene>
<evidence type="ECO:0000256" key="5">
    <source>
        <dbReference type="ARBA" id="ARBA00023136"/>
    </source>
</evidence>
<organism evidence="9 10">
    <name type="scientific">Bionectria ochroleuca</name>
    <name type="common">Gliocladium roseum</name>
    <dbReference type="NCBI Taxonomy" id="29856"/>
    <lineage>
        <taxon>Eukaryota</taxon>
        <taxon>Fungi</taxon>
        <taxon>Dikarya</taxon>
        <taxon>Ascomycota</taxon>
        <taxon>Pezizomycotina</taxon>
        <taxon>Sordariomycetes</taxon>
        <taxon>Hypocreomycetidae</taxon>
        <taxon>Hypocreales</taxon>
        <taxon>Bionectriaceae</taxon>
        <taxon>Clonostachys</taxon>
    </lineage>
</organism>
<dbReference type="AlphaFoldDB" id="A0A8H7N548"/>
<feature type="compositionally biased region" description="Basic and acidic residues" evidence="6">
    <location>
        <begin position="16"/>
        <end position="29"/>
    </location>
</feature>
<dbReference type="InterPro" id="IPR050360">
    <property type="entry name" value="MFS_Sugar_Transporters"/>
</dbReference>
<comment type="similarity">
    <text evidence="2">Belongs to the major facilitator superfamily. Sugar transporter (TC 2.A.1.1) family.</text>
</comment>
<proteinExistence type="inferred from homology"/>
<feature type="transmembrane region" description="Helical" evidence="7">
    <location>
        <begin position="414"/>
        <end position="437"/>
    </location>
</feature>
<feature type="transmembrane region" description="Helical" evidence="7">
    <location>
        <begin position="484"/>
        <end position="502"/>
    </location>
</feature>
<feature type="transmembrane region" description="Helical" evidence="7">
    <location>
        <begin position="332"/>
        <end position="349"/>
    </location>
</feature>
<dbReference type="PANTHER" id="PTHR48022">
    <property type="entry name" value="PLASTIDIC GLUCOSE TRANSPORTER 4"/>
    <property type="match status" value="1"/>
</dbReference>
<dbReference type="GO" id="GO:0016020">
    <property type="term" value="C:membrane"/>
    <property type="evidence" value="ECO:0007669"/>
    <property type="project" value="UniProtKB-SubCell"/>
</dbReference>
<evidence type="ECO:0000313" key="10">
    <source>
        <dbReference type="Proteomes" id="UP000616885"/>
    </source>
</evidence>
<feature type="compositionally biased region" description="Polar residues" evidence="6">
    <location>
        <begin position="1"/>
        <end position="13"/>
    </location>
</feature>
<feature type="transmembrane region" description="Helical" evidence="7">
    <location>
        <begin position="355"/>
        <end position="376"/>
    </location>
</feature>
<comment type="caution">
    <text evidence="9">The sequence shown here is derived from an EMBL/GenBank/DDBJ whole genome shotgun (WGS) entry which is preliminary data.</text>
</comment>
<accession>A0A8H7N548</accession>
<dbReference type="InterPro" id="IPR020846">
    <property type="entry name" value="MFS_dom"/>
</dbReference>
<evidence type="ECO:0000256" key="6">
    <source>
        <dbReference type="SAM" id="MobiDB-lite"/>
    </source>
</evidence>
<dbReference type="InterPro" id="IPR005829">
    <property type="entry name" value="Sugar_transporter_CS"/>
</dbReference>
<protein>
    <recommendedName>
        <fullName evidence="8">Major facilitator superfamily (MFS) profile domain-containing protein</fullName>
    </recommendedName>
</protein>
<name>A0A8H7N548_BIOOC</name>
<dbReference type="PROSITE" id="PS00217">
    <property type="entry name" value="SUGAR_TRANSPORT_2"/>
    <property type="match status" value="1"/>
</dbReference>
<feature type="domain" description="Major facilitator superfamily (MFS) profile" evidence="8">
    <location>
        <begin position="63"/>
        <end position="506"/>
    </location>
</feature>
<feature type="transmembrane region" description="Helical" evidence="7">
    <location>
        <begin position="199"/>
        <end position="217"/>
    </location>
</feature>
<evidence type="ECO:0000256" key="7">
    <source>
        <dbReference type="SAM" id="Phobius"/>
    </source>
</evidence>
<evidence type="ECO:0000259" key="8">
    <source>
        <dbReference type="PROSITE" id="PS50850"/>
    </source>
</evidence>
<feature type="transmembrane region" description="Helical" evidence="7">
    <location>
        <begin position="140"/>
        <end position="159"/>
    </location>
</feature>
<reference evidence="9" key="1">
    <citation type="submission" date="2020-10" db="EMBL/GenBank/DDBJ databases">
        <title>High-Quality Genome Resource of Clonostachys rosea strain S41 by Oxford Nanopore Long-Read Sequencing.</title>
        <authorList>
            <person name="Wang H."/>
        </authorList>
    </citation>
    <scope>NUCLEOTIDE SEQUENCE</scope>
    <source>
        <strain evidence="9">S41</strain>
    </source>
</reference>
<dbReference type="EMBL" id="JADCTT010000009">
    <property type="protein sequence ID" value="KAF9748138.1"/>
    <property type="molecule type" value="Genomic_DNA"/>
</dbReference>
<feature type="transmembrane region" description="Helical" evidence="7">
    <location>
        <begin position="165"/>
        <end position="187"/>
    </location>
</feature>
<dbReference type="SUPFAM" id="SSF103473">
    <property type="entry name" value="MFS general substrate transporter"/>
    <property type="match status" value="1"/>
</dbReference>
<dbReference type="Proteomes" id="UP000616885">
    <property type="component" value="Unassembled WGS sequence"/>
</dbReference>
<dbReference type="GO" id="GO:0005351">
    <property type="term" value="F:carbohydrate:proton symporter activity"/>
    <property type="evidence" value="ECO:0007669"/>
    <property type="project" value="TreeGrafter"/>
</dbReference>
<keyword evidence="3 7" id="KW-0812">Transmembrane</keyword>
<feature type="transmembrane region" description="Helical" evidence="7">
    <location>
        <begin position="111"/>
        <end position="133"/>
    </location>
</feature>
<dbReference type="Pfam" id="PF00083">
    <property type="entry name" value="Sugar_tr"/>
    <property type="match status" value="1"/>
</dbReference>
<evidence type="ECO:0000256" key="4">
    <source>
        <dbReference type="ARBA" id="ARBA00022989"/>
    </source>
</evidence>
<dbReference type="PROSITE" id="PS50850">
    <property type="entry name" value="MFS"/>
    <property type="match status" value="1"/>
</dbReference>
<feature type="transmembrane region" description="Helical" evidence="7">
    <location>
        <begin position="449"/>
        <end position="472"/>
    </location>
</feature>
<evidence type="ECO:0000256" key="3">
    <source>
        <dbReference type="ARBA" id="ARBA00022692"/>
    </source>
</evidence>
<feature type="transmembrane region" description="Helical" evidence="7">
    <location>
        <begin position="229"/>
        <end position="250"/>
    </location>
</feature>
<dbReference type="PROSITE" id="PS00216">
    <property type="entry name" value="SUGAR_TRANSPORT_1"/>
    <property type="match status" value="1"/>
</dbReference>
<dbReference type="FunFam" id="1.20.1250.20:FF:000594">
    <property type="entry name" value="MFS alpha-glucoside transporter"/>
    <property type="match status" value="1"/>
</dbReference>
<feature type="transmembrane region" description="Helical" evidence="7">
    <location>
        <begin position="383"/>
        <end position="402"/>
    </location>
</feature>
<dbReference type="InterPro" id="IPR036259">
    <property type="entry name" value="MFS_trans_sf"/>
</dbReference>
<sequence length="543" mass="60118">MSQPKPSSSQETKAPTLDHIEARGVEELQPSEKIDDARGQAISGYESLSVFETVKTFKMATLICFLAAFSAATDGYQIGMNGSIVANKGFVKQFATEVNGKGDLYLASPVLVGWSSIMSIGQIIGMTTLPFLAGRYGRKVSMYTYWLIITASVIAESLARSWPHWLVAKLLAGVGVGCLQFTIPSYISEVAPNRIRGSLLMCYSLWWTTGSFFAYIALQTMARKDPYNWLRPVLTQWAQVGIMLIIYIFLPESPAWCATKGDTERGKRALRRIHSGVEGYDVDYQYQILCLAVEHEQAVAAEQHRQNWTAIFKGVNGFRTVVSLWTNMSTQFVGLTLFGTFGTYFFQQAGLDDPFMIKCIVSGINIGTIFVIIYCADLVGRRLIACCATTLAWLSCVAIGILGVSPQVKATNYIFVLFAVLWNIGMTGNGAAGWGFIGEISSQRLRPYTAGFGAASTCVVGVLMSTLVPNMVNANQWAWGFKTGWFYAGVGLPFTVGMWLLIPETRGRSAAELDELFERRIKPWRFHKTQTATQRLVELEQQR</sequence>
<feature type="region of interest" description="Disordered" evidence="6">
    <location>
        <begin position="1"/>
        <end position="29"/>
    </location>
</feature>
<keyword evidence="5 7" id="KW-0472">Membrane</keyword>
<dbReference type="InterPro" id="IPR005828">
    <property type="entry name" value="MFS_sugar_transport-like"/>
</dbReference>
<evidence type="ECO:0000313" key="9">
    <source>
        <dbReference type="EMBL" id="KAF9748138.1"/>
    </source>
</evidence>
<dbReference type="PANTHER" id="PTHR48022:SF15">
    <property type="entry name" value="ALPHA-GLUCOSIDE TRANSPORTER, PUTATIVE (AFU_ORTHOLOGUE AFUA_5G00500)-RELATED"/>
    <property type="match status" value="1"/>
</dbReference>
<keyword evidence="4 7" id="KW-1133">Transmembrane helix</keyword>
<dbReference type="Gene3D" id="1.20.1250.20">
    <property type="entry name" value="MFS general substrate transporter like domains"/>
    <property type="match status" value="1"/>
</dbReference>
<comment type="subcellular location">
    <subcellularLocation>
        <location evidence="1">Membrane</location>
        <topology evidence="1">Multi-pass membrane protein</topology>
    </subcellularLocation>
</comment>
<evidence type="ECO:0000256" key="2">
    <source>
        <dbReference type="ARBA" id="ARBA00010992"/>
    </source>
</evidence>